<protein>
    <recommendedName>
        <fullName evidence="2">Lipoprotein</fullName>
    </recommendedName>
</protein>
<proteinExistence type="predicted"/>
<sequence length="168" mass="17858">MKKLLATACVAVFLTGCAGYRLGDVKPYALRDVKNIAVKTFTNNTYSPRVEVLVTNTVIKQIQQDGTFRITTEDQADAILDGVVQGIGRGPARAVRGNVLASSEFNLGVTVGYTLRKKDGAAVAGPASISGGTSFFVGDDPQQDERQALPLAVEDLAVRLVSQLSEGW</sequence>
<dbReference type="GO" id="GO:0043165">
    <property type="term" value="P:Gram-negative-bacterium-type cell outer membrane assembly"/>
    <property type="evidence" value="ECO:0007669"/>
    <property type="project" value="InterPro"/>
</dbReference>
<gene>
    <name evidence="1" type="ORF">AVDCRST_MAG42-2458</name>
</gene>
<evidence type="ECO:0008006" key="2">
    <source>
        <dbReference type="Google" id="ProtNLM"/>
    </source>
</evidence>
<dbReference type="GO" id="GO:0019867">
    <property type="term" value="C:outer membrane"/>
    <property type="evidence" value="ECO:0007669"/>
    <property type="project" value="InterPro"/>
</dbReference>
<reference evidence="1" key="1">
    <citation type="submission" date="2020-02" db="EMBL/GenBank/DDBJ databases">
        <authorList>
            <person name="Meier V. D."/>
        </authorList>
    </citation>
    <scope>NUCLEOTIDE SEQUENCE</scope>
    <source>
        <strain evidence="1">AVDCRST_MAG42</strain>
    </source>
</reference>
<organism evidence="1">
    <name type="scientific">uncultured Chthoniobacterales bacterium</name>
    <dbReference type="NCBI Taxonomy" id="1836801"/>
    <lineage>
        <taxon>Bacteria</taxon>
        <taxon>Pseudomonadati</taxon>
        <taxon>Verrucomicrobiota</taxon>
        <taxon>Spartobacteria</taxon>
        <taxon>Chthoniobacterales</taxon>
        <taxon>environmental samples</taxon>
    </lineage>
</organism>
<evidence type="ECO:0000313" key="1">
    <source>
        <dbReference type="EMBL" id="CAA9249307.1"/>
    </source>
</evidence>
<accession>A0A6J4IG85</accession>
<name>A0A6J4IG85_9BACT</name>
<dbReference type="PROSITE" id="PS51257">
    <property type="entry name" value="PROKAR_LIPOPROTEIN"/>
    <property type="match status" value="1"/>
</dbReference>
<dbReference type="AlphaFoldDB" id="A0A6J4IG85"/>
<dbReference type="EMBL" id="CADCTA010000077">
    <property type="protein sequence ID" value="CAA9249307.1"/>
    <property type="molecule type" value="Genomic_DNA"/>
</dbReference>
<dbReference type="Pfam" id="PF04390">
    <property type="entry name" value="LptE"/>
    <property type="match status" value="1"/>
</dbReference>
<dbReference type="InterPro" id="IPR007485">
    <property type="entry name" value="LPS_assembly_LptE"/>
</dbReference>